<dbReference type="GO" id="GO:0004386">
    <property type="term" value="F:helicase activity"/>
    <property type="evidence" value="ECO:0007669"/>
    <property type="project" value="UniProtKB-KW"/>
</dbReference>
<dbReference type="InterPro" id="IPR007409">
    <property type="entry name" value="Restrct_endonuc_type1_HsdR_N"/>
</dbReference>
<evidence type="ECO:0000313" key="3">
    <source>
        <dbReference type="EMBL" id="MCT7966448.1"/>
    </source>
</evidence>
<keyword evidence="3" id="KW-0347">Helicase</keyword>
<feature type="domain" description="Helicase C-terminal" evidence="2">
    <location>
        <begin position="391"/>
        <end position="568"/>
    </location>
</feature>
<feature type="domain" description="Helicase ATP-binding" evidence="1">
    <location>
        <begin position="163"/>
        <end position="315"/>
    </location>
</feature>
<dbReference type="PANTHER" id="PTHR47396:SF1">
    <property type="entry name" value="ATP-DEPENDENT HELICASE IRC3-RELATED"/>
    <property type="match status" value="1"/>
</dbReference>
<name>A0ABT2MNZ1_9CYAN</name>
<keyword evidence="4" id="KW-1185">Reference proteome</keyword>
<dbReference type="Pfam" id="PF00271">
    <property type="entry name" value="Helicase_C"/>
    <property type="match status" value="1"/>
</dbReference>
<dbReference type="EMBL" id="JAMXFF010000010">
    <property type="protein sequence ID" value="MCT7966448.1"/>
    <property type="molecule type" value="Genomic_DNA"/>
</dbReference>
<dbReference type="PROSITE" id="PS51192">
    <property type="entry name" value="HELICASE_ATP_BIND_1"/>
    <property type="match status" value="1"/>
</dbReference>
<keyword evidence="3" id="KW-0378">Hydrolase</keyword>
<dbReference type="CDD" id="cd18799">
    <property type="entry name" value="SF2_C_EcoAI-like"/>
    <property type="match status" value="1"/>
</dbReference>
<dbReference type="InterPro" id="IPR001650">
    <property type="entry name" value="Helicase_C-like"/>
</dbReference>
<dbReference type="InterPro" id="IPR014001">
    <property type="entry name" value="Helicase_ATP-bd"/>
</dbReference>
<proteinExistence type="predicted"/>
<dbReference type="InterPro" id="IPR006935">
    <property type="entry name" value="Helicase/UvrB_N"/>
</dbReference>
<dbReference type="Gene3D" id="3.40.50.300">
    <property type="entry name" value="P-loop containing nucleotide triphosphate hydrolases"/>
    <property type="match status" value="2"/>
</dbReference>
<dbReference type="RefSeq" id="WP_368006092.1">
    <property type="nucleotide sequence ID" value="NZ_JAMXFF010000010.1"/>
</dbReference>
<dbReference type="PANTHER" id="PTHR47396">
    <property type="entry name" value="TYPE I RESTRICTION ENZYME ECOKI R PROTEIN"/>
    <property type="match status" value="1"/>
</dbReference>
<dbReference type="SMART" id="SM00487">
    <property type="entry name" value="DEXDc"/>
    <property type="match status" value="1"/>
</dbReference>
<accession>A0ABT2MNZ1</accession>
<dbReference type="Pfam" id="PF04851">
    <property type="entry name" value="ResIII"/>
    <property type="match status" value="1"/>
</dbReference>
<comment type="caution">
    <text evidence="3">The sequence shown here is derived from an EMBL/GenBank/DDBJ whole genome shotgun (WGS) entry which is preliminary data.</text>
</comment>
<dbReference type="Pfam" id="PF08463">
    <property type="entry name" value="EcoEI_R_C"/>
    <property type="match status" value="1"/>
</dbReference>
<dbReference type="Proteomes" id="UP001525890">
    <property type="component" value="Unassembled WGS sequence"/>
</dbReference>
<dbReference type="Gene3D" id="3.90.1570.30">
    <property type="match status" value="1"/>
</dbReference>
<organism evidence="3 4">
    <name type="scientific">Laspinema palackyanum D2a</name>
    <dbReference type="NCBI Taxonomy" id="2953684"/>
    <lineage>
        <taxon>Bacteria</taxon>
        <taxon>Bacillati</taxon>
        <taxon>Cyanobacteriota</taxon>
        <taxon>Cyanophyceae</taxon>
        <taxon>Oscillatoriophycideae</taxon>
        <taxon>Oscillatoriales</taxon>
        <taxon>Laspinemataceae</taxon>
        <taxon>Laspinema</taxon>
        <taxon>Laspinema palackyanum</taxon>
    </lineage>
</organism>
<dbReference type="CDD" id="cd18032">
    <property type="entry name" value="DEXHc_RE_I_III_res"/>
    <property type="match status" value="1"/>
</dbReference>
<dbReference type="SUPFAM" id="SSF52540">
    <property type="entry name" value="P-loop containing nucleoside triphosphate hydrolases"/>
    <property type="match status" value="1"/>
</dbReference>
<sequence length="911" mass="105911">MSRNEANTRKEFIDRALQTAGWNLEDPNQVGIEIPVDGYDAAPWNGVTDYCLYQPNGEAIAVVEAKRQSRDPRVAEQQVRHYVTEIEKHQSFRPFAFMSNGDRTFFWDVGIEQKRQIAGFFSLRDLQNLLYIRQNKIPLQQLRVNLAIANRTYQQEAIQRVSERFDDGHRRALVVMATGTGKTRTIMALIELFLKANQARTVLFVADRDALVKQALDENFKVYLPSEPRDRIRTYNVDYSKRLYVGTLQTLIKCHKKFTPGFFDLVIFDECHRSIYNQFGELVEYFDGRIIGLTATPADFIERNTFQVFRCFDNIPTFSYPYRDAVREGYLVDYSLYQAKTHFQREGIRGANLSEEERNTLIQQGLDPDDIDFEGTELERTVSNRDTLRRQWEEIMEVCYKDESGQYPGKTIVFAVSQAHALRLAEVFEEMYPQYPDMVQVITSKMERTNDLIDRFKKEEMPRIAISVDLLDTGIDVPEIVNLVFMKPVHSIIKMQQMIGRGTRSHQTCRYFHRLPNGYKNEFLIIDFWENEFDKDPSEETVAQNLPVTVKICNTRLKLLAFYLDNQESVECQQVIRDLRHQIGQIPLDAFSVQQVYSQVEQAWEDSFWRYLTRVKIDFLRTQVAPLLRFVAGVDVAAATFTNKVERLKLEVVTGEVKAGTVEAIAEDVSYLPDFVYQDSQRRGSMDLCLSSKLRTATPEQLNRIIADLASQMKNRRSRPNSFVEIDLRDRIAVSGYITLGEGGEQVYIEEYRQRVEGKVSEIVETHPTIAAIRNGEAVTDLQLVALERTLRQELEGRNLQLSESNIRKAFNLKVESFLAFLRELLEIEGLPDYQEIVKRNFEEFIAQRQFNANQIRFLRAVENVFIKKSRLEVADLYEEPLDRFGENAVERWFTEEQVDELIQFTEQLAA</sequence>
<dbReference type="InterPro" id="IPR027417">
    <property type="entry name" value="P-loop_NTPase"/>
</dbReference>
<dbReference type="Pfam" id="PF04313">
    <property type="entry name" value="HSDR_N"/>
    <property type="match status" value="1"/>
</dbReference>
<keyword evidence="3" id="KW-0547">Nucleotide-binding</keyword>
<evidence type="ECO:0000313" key="4">
    <source>
        <dbReference type="Proteomes" id="UP001525890"/>
    </source>
</evidence>
<dbReference type="PROSITE" id="PS51194">
    <property type="entry name" value="HELICASE_CTER"/>
    <property type="match status" value="1"/>
</dbReference>
<protein>
    <submittedName>
        <fullName evidence="3">DEAD/DEAH box helicase family protein</fullName>
    </submittedName>
</protein>
<evidence type="ECO:0000259" key="1">
    <source>
        <dbReference type="PROSITE" id="PS51192"/>
    </source>
</evidence>
<dbReference type="InterPro" id="IPR013670">
    <property type="entry name" value="EcoEI_R_C_dom"/>
</dbReference>
<keyword evidence="3" id="KW-0067">ATP-binding</keyword>
<reference evidence="3 4" key="1">
    <citation type="journal article" date="2022" name="Front. Microbiol.">
        <title>High genomic differentiation and limited gene flow indicate recent cryptic speciation within the genus Laspinema (cyanobacteria).</title>
        <authorList>
            <person name="Stanojkovic A."/>
            <person name="Skoupy S."/>
            <person name="Skaloud P."/>
            <person name="Dvorak P."/>
        </authorList>
    </citation>
    <scope>NUCLEOTIDE SEQUENCE [LARGE SCALE GENOMIC DNA]</scope>
    <source>
        <strain evidence="3 4">D2a</strain>
    </source>
</reference>
<gene>
    <name evidence="3" type="ORF">NG799_08895</name>
</gene>
<evidence type="ECO:0000259" key="2">
    <source>
        <dbReference type="PROSITE" id="PS51194"/>
    </source>
</evidence>
<dbReference type="InterPro" id="IPR050742">
    <property type="entry name" value="Helicase_Restrict-Modif_Enz"/>
</dbReference>